<dbReference type="SUPFAM" id="SSF56176">
    <property type="entry name" value="FAD-binding/transporter-associated domain-like"/>
    <property type="match status" value="1"/>
</dbReference>
<dbReference type="GO" id="GO:0071949">
    <property type="term" value="F:FAD binding"/>
    <property type="evidence" value="ECO:0007669"/>
    <property type="project" value="InterPro"/>
</dbReference>
<dbReference type="Gene3D" id="3.30.465.10">
    <property type="match status" value="1"/>
</dbReference>
<name>X1H256_9ZZZZ</name>
<comment type="caution">
    <text evidence="3">The sequence shown here is derived from an EMBL/GenBank/DDBJ whole genome shotgun (WGS) entry which is preliminary data.</text>
</comment>
<dbReference type="AlphaFoldDB" id="X1H256"/>
<comment type="similarity">
    <text evidence="1">Belongs to the FAD-binding oxidoreductase/transferase type 4 family.</text>
</comment>
<protein>
    <recommendedName>
        <fullName evidence="2">FAD-binding PCMH-type domain-containing protein</fullName>
    </recommendedName>
</protein>
<proteinExistence type="inferred from homology"/>
<organism evidence="3">
    <name type="scientific">marine sediment metagenome</name>
    <dbReference type="NCBI Taxonomy" id="412755"/>
    <lineage>
        <taxon>unclassified sequences</taxon>
        <taxon>metagenomes</taxon>
        <taxon>ecological metagenomes</taxon>
    </lineage>
</organism>
<feature type="domain" description="FAD-binding PCMH-type" evidence="2">
    <location>
        <begin position="34"/>
        <end position="129"/>
    </location>
</feature>
<dbReference type="InterPro" id="IPR016169">
    <property type="entry name" value="FAD-bd_PCMH_sub2"/>
</dbReference>
<dbReference type="Pfam" id="PF01565">
    <property type="entry name" value="FAD_binding_4"/>
    <property type="match status" value="1"/>
</dbReference>
<dbReference type="InterPro" id="IPR006094">
    <property type="entry name" value="Oxid_FAD_bind_N"/>
</dbReference>
<reference evidence="3" key="1">
    <citation type="journal article" date="2014" name="Front. Microbiol.">
        <title>High frequency of phylogenetically diverse reductive dehalogenase-homologous genes in deep subseafloor sedimentary metagenomes.</title>
        <authorList>
            <person name="Kawai M."/>
            <person name="Futagami T."/>
            <person name="Toyoda A."/>
            <person name="Takaki Y."/>
            <person name="Nishi S."/>
            <person name="Hori S."/>
            <person name="Arai W."/>
            <person name="Tsubouchi T."/>
            <person name="Morono Y."/>
            <person name="Uchiyama I."/>
            <person name="Ito T."/>
            <person name="Fujiyama A."/>
            <person name="Inagaki F."/>
            <person name="Takami H."/>
        </authorList>
    </citation>
    <scope>NUCLEOTIDE SEQUENCE</scope>
    <source>
        <strain evidence="3">Expedition CK06-06</strain>
    </source>
</reference>
<dbReference type="GO" id="GO:0004458">
    <property type="term" value="F:D-lactate dehydrogenase (cytochrome) activity"/>
    <property type="evidence" value="ECO:0007669"/>
    <property type="project" value="TreeGrafter"/>
</dbReference>
<dbReference type="EMBL" id="BARU01009614">
    <property type="protein sequence ID" value="GAH39363.1"/>
    <property type="molecule type" value="Genomic_DNA"/>
</dbReference>
<dbReference type="GO" id="GO:0008720">
    <property type="term" value="F:D-lactate dehydrogenase (NAD+) activity"/>
    <property type="evidence" value="ECO:0007669"/>
    <property type="project" value="TreeGrafter"/>
</dbReference>
<dbReference type="InterPro" id="IPR016166">
    <property type="entry name" value="FAD-bd_PCMH"/>
</dbReference>
<gene>
    <name evidence="3" type="ORF">S03H2_18523</name>
</gene>
<accession>X1H256</accession>
<dbReference type="PANTHER" id="PTHR11748:SF111">
    <property type="entry name" value="D-LACTATE DEHYDROGENASE, MITOCHONDRIAL-RELATED"/>
    <property type="match status" value="1"/>
</dbReference>
<evidence type="ECO:0000256" key="1">
    <source>
        <dbReference type="ARBA" id="ARBA00008000"/>
    </source>
</evidence>
<evidence type="ECO:0000259" key="2">
    <source>
        <dbReference type="PROSITE" id="PS51387"/>
    </source>
</evidence>
<evidence type="ECO:0000313" key="3">
    <source>
        <dbReference type="EMBL" id="GAH39363.1"/>
    </source>
</evidence>
<dbReference type="PROSITE" id="PS51387">
    <property type="entry name" value="FAD_PCMH"/>
    <property type="match status" value="1"/>
</dbReference>
<dbReference type="PANTHER" id="PTHR11748">
    <property type="entry name" value="D-LACTATE DEHYDROGENASE"/>
    <property type="match status" value="1"/>
</dbReference>
<dbReference type="GO" id="GO:1903457">
    <property type="term" value="P:lactate catabolic process"/>
    <property type="evidence" value="ECO:0007669"/>
    <property type="project" value="TreeGrafter"/>
</dbReference>
<dbReference type="InterPro" id="IPR036318">
    <property type="entry name" value="FAD-bd_PCMH-like_sf"/>
</dbReference>
<sequence length="129" mass="14493">MDKQKIEQLKQQIEGDVLEQRFWREAYSTDASIYKFVPEIVVLPKTKEDIQKTVKFAKENKIGITCRAAGTSLAGASVGKGIILDITRYFNKILETGDDYIKVQPGVIYDDLQAELAKKNLFLPPTPAS</sequence>